<evidence type="ECO:0000313" key="4">
    <source>
        <dbReference type="EMBL" id="MES0874660.1"/>
    </source>
</evidence>
<name>A0ABV2AD54_9GAMM</name>
<organism evidence="4 5">
    <name type="scientific">Sinimarinibacterium thermocellulolyticum</name>
    <dbReference type="NCBI Taxonomy" id="3170016"/>
    <lineage>
        <taxon>Bacteria</taxon>
        <taxon>Pseudomonadati</taxon>
        <taxon>Pseudomonadota</taxon>
        <taxon>Gammaproteobacteria</taxon>
        <taxon>Nevskiales</taxon>
        <taxon>Nevskiaceae</taxon>
        <taxon>Sinimarinibacterium</taxon>
    </lineage>
</organism>
<dbReference type="Gene3D" id="3.20.20.70">
    <property type="entry name" value="Aldolase class I"/>
    <property type="match status" value="1"/>
</dbReference>
<gene>
    <name evidence="4" type="ORF">ABSH63_11670</name>
</gene>
<dbReference type="InterPro" id="IPR001155">
    <property type="entry name" value="OxRdtase_FMN_N"/>
</dbReference>
<sequence>MSHAPPPPASIAQAFTPVTIGPLRLRNRFIKSATNEGMARGGVPSKMLVEHHRAIAAGGAAMTTVAYCAVSPDGRTFEDQVTLDDASLPHLRVLTDAVHAEGAAVCAQITHGGAFTFVPVLSTKYPLSASGGLNAAGVISGRLFKTAMTPADLTRVADEFVAAARRAQQAGFDAVEIHMGHGYLLSQFISPKYNRRRDDYGGSAAQRARYPAEVLRRVLDAVGDRLAVTCKICVTEGFKGGATVDDAIEVARVLEREGAHLLVLSGGMNVEAPWAIFGSNMPAAAVETIQNPVVKLATRMMRLWEPKVAFRELYFLEHSRRIRAAVKLPLAYLGGAKSRSGIESVLSEGFDCVAMGRALIHDPELVNKFRDGRASASGCTACNQCVVTMYGEAGTHCVLRPSPDPALNRVPAAA</sequence>
<evidence type="ECO:0000256" key="1">
    <source>
        <dbReference type="ARBA" id="ARBA00022630"/>
    </source>
</evidence>
<feature type="domain" description="NADH:flavin oxidoreductase/NADH oxidase N-terminal" evidence="3">
    <location>
        <begin position="15"/>
        <end position="261"/>
    </location>
</feature>
<dbReference type="InterPro" id="IPR051799">
    <property type="entry name" value="NADH_flavin_oxidoreductase"/>
</dbReference>
<dbReference type="RefSeq" id="WP_352889945.1">
    <property type="nucleotide sequence ID" value="NZ_JBEPIJ010000013.1"/>
</dbReference>
<keyword evidence="1" id="KW-0285">Flavoprotein</keyword>
<keyword evidence="5" id="KW-1185">Reference proteome</keyword>
<dbReference type="Proteomes" id="UP001465331">
    <property type="component" value="Unassembled WGS sequence"/>
</dbReference>
<comment type="caution">
    <text evidence="4">The sequence shown here is derived from an EMBL/GenBank/DDBJ whole genome shotgun (WGS) entry which is preliminary data.</text>
</comment>
<protein>
    <submittedName>
        <fullName evidence="4">NADH:flavin oxidoreductase</fullName>
    </submittedName>
</protein>
<dbReference type="SUPFAM" id="SSF51395">
    <property type="entry name" value="FMN-linked oxidoreductases"/>
    <property type="match status" value="1"/>
</dbReference>
<evidence type="ECO:0000313" key="5">
    <source>
        <dbReference type="Proteomes" id="UP001465331"/>
    </source>
</evidence>
<keyword evidence="2" id="KW-0560">Oxidoreductase</keyword>
<dbReference type="InterPro" id="IPR013785">
    <property type="entry name" value="Aldolase_TIM"/>
</dbReference>
<dbReference type="PANTHER" id="PTHR43656:SF2">
    <property type="entry name" value="BINDING OXIDOREDUCTASE, PUTATIVE (AFU_ORTHOLOGUE AFUA_2G08260)-RELATED"/>
    <property type="match status" value="1"/>
</dbReference>
<evidence type="ECO:0000256" key="2">
    <source>
        <dbReference type="ARBA" id="ARBA00023002"/>
    </source>
</evidence>
<evidence type="ECO:0000259" key="3">
    <source>
        <dbReference type="Pfam" id="PF00724"/>
    </source>
</evidence>
<accession>A0ABV2AD54</accession>
<dbReference type="PANTHER" id="PTHR43656">
    <property type="entry name" value="BINDING OXIDOREDUCTASE, PUTATIVE (AFU_ORTHOLOGUE AFUA_2G08260)-RELATED"/>
    <property type="match status" value="1"/>
</dbReference>
<proteinExistence type="predicted"/>
<dbReference type="Pfam" id="PF00724">
    <property type="entry name" value="Oxidored_FMN"/>
    <property type="match status" value="1"/>
</dbReference>
<reference evidence="4 5" key="1">
    <citation type="submission" date="2024-06" db="EMBL/GenBank/DDBJ databases">
        <authorList>
            <person name="Li Z."/>
            <person name="Jiang Y."/>
        </authorList>
    </citation>
    <scope>NUCLEOTIDE SEQUENCE [LARGE SCALE GENOMIC DNA]</scope>
    <source>
        <strain evidence="4 5">HSW-8</strain>
    </source>
</reference>
<dbReference type="EMBL" id="JBEPIJ010000013">
    <property type="protein sequence ID" value="MES0874660.1"/>
    <property type="molecule type" value="Genomic_DNA"/>
</dbReference>
<dbReference type="CDD" id="cd02803">
    <property type="entry name" value="OYE_like_FMN_family"/>
    <property type="match status" value="1"/>
</dbReference>